<evidence type="ECO:0000256" key="2">
    <source>
        <dbReference type="SAM" id="Phobius"/>
    </source>
</evidence>
<gene>
    <name evidence="3" type="ORF">FYJ68_05930</name>
</gene>
<keyword evidence="2" id="KW-0472">Membrane</keyword>
<proteinExistence type="predicted"/>
<keyword evidence="2" id="KW-1133">Transmembrane helix</keyword>
<accession>A0A6N7XE96</accession>
<keyword evidence="2" id="KW-0812">Transmembrane</keyword>
<organism evidence="3 4">
    <name type="scientific">Olsenella porci</name>
    <dbReference type="NCBI Taxonomy" id="2652279"/>
    <lineage>
        <taxon>Bacteria</taxon>
        <taxon>Bacillati</taxon>
        <taxon>Actinomycetota</taxon>
        <taxon>Coriobacteriia</taxon>
        <taxon>Coriobacteriales</taxon>
        <taxon>Atopobiaceae</taxon>
        <taxon>Olsenella</taxon>
    </lineage>
</organism>
<evidence type="ECO:0000256" key="1">
    <source>
        <dbReference type="SAM" id="MobiDB-lite"/>
    </source>
</evidence>
<dbReference type="Pfam" id="PF10031">
    <property type="entry name" value="DUF2273"/>
    <property type="match status" value="1"/>
</dbReference>
<keyword evidence="4" id="KW-1185">Reference proteome</keyword>
<dbReference type="EMBL" id="VUNC01000004">
    <property type="protein sequence ID" value="MST72643.1"/>
    <property type="molecule type" value="Genomic_DNA"/>
</dbReference>
<comment type="caution">
    <text evidence="3">The sequence shown here is derived from an EMBL/GenBank/DDBJ whole genome shotgun (WGS) entry which is preliminary data.</text>
</comment>
<evidence type="ECO:0000313" key="4">
    <source>
        <dbReference type="Proteomes" id="UP000469325"/>
    </source>
</evidence>
<name>A0A6N7XE96_9ACTN</name>
<protein>
    <submittedName>
        <fullName evidence="3">DUF2273 domain-containing protein</fullName>
    </submittedName>
</protein>
<feature type="compositionally biased region" description="Basic and acidic residues" evidence="1">
    <location>
        <begin position="9"/>
        <end position="21"/>
    </location>
</feature>
<feature type="transmembrane region" description="Helical" evidence="2">
    <location>
        <begin position="96"/>
        <end position="122"/>
    </location>
</feature>
<feature type="transmembrane region" description="Helical" evidence="2">
    <location>
        <begin position="73"/>
        <end position="90"/>
    </location>
</feature>
<feature type="region of interest" description="Disordered" evidence="1">
    <location>
        <begin position="1"/>
        <end position="53"/>
    </location>
</feature>
<dbReference type="Proteomes" id="UP000469325">
    <property type="component" value="Unassembled WGS sequence"/>
</dbReference>
<dbReference type="AlphaFoldDB" id="A0A6N7XE96"/>
<evidence type="ECO:0000313" key="3">
    <source>
        <dbReference type="EMBL" id="MST72643.1"/>
    </source>
</evidence>
<dbReference type="RefSeq" id="WP_154434996.1">
    <property type="nucleotide sequence ID" value="NZ_VUNC01000004.1"/>
</dbReference>
<sequence length="130" mass="13791">MSETGPRLSVEEARPDEEAPHADVPAGAGKPRRESAGETDATTGKDAPKSSPRDFAVAARSWFRQSFPGHEHAVFGGICGLVVAILVFAIGFWKTLFIVICVLVGVAIGQYADGNTTVVGAISRFFSDNR</sequence>
<reference evidence="3 4" key="1">
    <citation type="submission" date="2019-08" db="EMBL/GenBank/DDBJ databases">
        <title>In-depth cultivation of the pig gut microbiome towards novel bacterial diversity and tailored functional studies.</title>
        <authorList>
            <person name="Wylensek D."/>
            <person name="Hitch T.C.A."/>
            <person name="Clavel T."/>
        </authorList>
    </citation>
    <scope>NUCLEOTIDE SEQUENCE [LARGE SCALE GENOMIC DNA]</scope>
    <source>
        <strain evidence="3 4">CA-Schmier-601-WT-1</strain>
    </source>
</reference>
<dbReference type="InterPro" id="IPR018730">
    <property type="entry name" value="DUF2273"/>
</dbReference>